<feature type="compositionally biased region" description="Acidic residues" evidence="1">
    <location>
        <begin position="301"/>
        <end position="316"/>
    </location>
</feature>
<dbReference type="GO" id="GO:0005737">
    <property type="term" value="C:cytoplasm"/>
    <property type="evidence" value="ECO:0007669"/>
    <property type="project" value="TreeGrafter"/>
</dbReference>
<dbReference type="GO" id="GO:0070042">
    <property type="term" value="F:rRNA (uridine-N3-)-methyltransferase activity"/>
    <property type="evidence" value="ECO:0007669"/>
    <property type="project" value="InterPro"/>
</dbReference>
<evidence type="ECO:0000313" key="4">
    <source>
        <dbReference type="Proteomes" id="UP000316270"/>
    </source>
</evidence>
<dbReference type="AlphaFoldDB" id="A0A517L2N3"/>
<accession>A0A517L2N3</accession>
<feature type="region of interest" description="Disordered" evidence="1">
    <location>
        <begin position="1"/>
        <end position="40"/>
    </location>
</feature>
<evidence type="ECO:0000259" key="2">
    <source>
        <dbReference type="Pfam" id="PF10354"/>
    </source>
</evidence>
<feature type="compositionally biased region" description="Basic and acidic residues" evidence="1">
    <location>
        <begin position="18"/>
        <end position="40"/>
    </location>
</feature>
<dbReference type="EMBL" id="CP042188">
    <property type="protein sequence ID" value="QDS69895.1"/>
    <property type="molecule type" value="Genomic_DNA"/>
</dbReference>
<feature type="compositionally biased region" description="Basic and acidic residues" evidence="1">
    <location>
        <begin position="277"/>
        <end position="300"/>
    </location>
</feature>
<gene>
    <name evidence="3" type="ORF">FKW77_000824</name>
</gene>
<feature type="compositionally biased region" description="Basic and acidic residues" evidence="1">
    <location>
        <begin position="319"/>
        <end position="348"/>
    </location>
</feature>
<evidence type="ECO:0000313" key="3">
    <source>
        <dbReference type="EMBL" id="QDS69895.1"/>
    </source>
</evidence>
<sequence>MARTKRNKFAPGRFSHLPKSERPKMRDSKEVKEAKARKVEGPLSKKKVKGGVVGSGGKGGVEEVGRVRKVQASQRNVVPFDVFDRILCVGEGDLSFTTSLLLDHGCASVVSTTLDSETELLQKYPHVTAAIQTIQETEQTLLHSIDATKLSSYKTLHANGPYDRVFFMFPHVGGKSTSVNKQVRANQALLAGFFGSAKDLLRKEERDDGARVKGGEGPSILVTIFEGEPYTLWNVRDLARSVGLVVKRSWRFQKEVYPRYRHARTLGVVLKKEVREGEERRVEKDERQEGRDGGEDRGVGEAEDGKEEEDGTEEGQMDVTRESETAWRGENREARTYEFGIKPEEVGKQDLSNATGGNDVPLAPRGGKKIDYLKRKWNEDSSSDEE</sequence>
<evidence type="ECO:0000256" key="1">
    <source>
        <dbReference type="SAM" id="MobiDB-lite"/>
    </source>
</evidence>
<keyword evidence="4" id="KW-1185">Reference proteome</keyword>
<reference evidence="3 4" key="1">
    <citation type="submission" date="2019-07" db="EMBL/GenBank/DDBJ databases">
        <title>Finished genome of Venturia effusa.</title>
        <authorList>
            <person name="Young C.A."/>
            <person name="Cox M.P."/>
            <person name="Ganley A.R.D."/>
            <person name="David W.J."/>
        </authorList>
    </citation>
    <scope>NUCLEOTIDE SEQUENCE [LARGE SCALE GENOMIC DNA]</scope>
    <source>
        <strain evidence="4">albino</strain>
    </source>
</reference>
<dbReference type="GO" id="GO:0070475">
    <property type="term" value="P:rRNA base methylation"/>
    <property type="evidence" value="ECO:0007669"/>
    <property type="project" value="InterPro"/>
</dbReference>
<proteinExistence type="predicted"/>
<feature type="domain" description="25S rRNA (uridine-N(3))-methyltransferase BMT5-like" evidence="2">
    <location>
        <begin position="87"/>
        <end position="264"/>
    </location>
</feature>
<protein>
    <recommendedName>
        <fullName evidence="2">25S rRNA (uridine-N(3))-methyltransferase BMT5-like domain-containing protein</fullName>
    </recommendedName>
</protein>
<organism evidence="3 4">
    <name type="scientific">Venturia effusa</name>
    <dbReference type="NCBI Taxonomy" id="50376"/>
    <lineage>
        <taxon>Eukaryota</taxon>
        <taxon>Fungi</taxon>
        <taxon>Dikarya</taxon>
        <taxon>Ascomycota</taxon>
        <taxon>Pezizomycotina</taxon>
        <taxon>Dothideomycetes</taxon>
        <taxon>Pleosporomycetidae</taxon>
        <taxon>Venturiales</taxon>
        <taxon>Venturiaceae</taxon>
        <taxon>Venturia</taxon>
    </lineage>
</organism>
<dbReference type="OrthoDB" id="273345at2759"/>
<dbReference type="PANTHER" id="PTHR11538:SF26">
    <property type="entry name" value="FERREDOXIN-FOLD ANTICODON-BINDING DOMAIN-CONTAINING PROTEIN 1"/>
    <property type="match status" value="1"/>
</dbReference>
<dbReference type="InterPro" id="IPR019446">
    <property type="entry name" value="BMT5-like"/>
</dbReference>
<feature type="region of interest" description="Disordered" evidence="1">
    <location>
        <begin position="277"/>
        <end position="369"/>
    </location>
</feature>
<name>A0A517L2N3_9PEZI</name>
<dbReference type="PANTHER" id="PTHR11538">
    <property type="entry name" value="PHENYLALANYL-TRNA SYNTHETASE"/>
    <property type="match status" value="1"/>
</dbReference>
<dbReference type="Pfam" id="PF10354">
    <property type="entry name" value="BMT5-like"/>
    <property type="match status" value="1"/>
</dbReference>
<dbReference type="STRING" id="50376.A0A517L2N3"/>
<dbReference type="Proteomes" id="UP000316270">
    <property type="component" value="Chromosome 4"/>
</dbReference>